<dbReference type="Proteomes" id="UP001597086">
    <property type="component" value="Unassembled WGS sequence"/>
</dbReference>
<proteinExistence type="predicted"/>
<keyword evidence="2" id="KW-1185">Reference proteome</keyword>
<evidence type="ECO:0000313" key="2">
    <source>
        <dbReference type="Proteomes" id="UP001597086"/>
    </source>
</evidence>
<sequence>MKPQILILILLLFSCIEKESDKKNTNDIESKHSILQPICVVANKVKEYKKVYGKELKVNNDSLKIEFEYKGDTTIQKRIDVKGIKDDNWDNSFTVQTIWSTKVNSNLDCKKKIGINIRNLNYYFCVDDALELIESETSDPDNWYKLKGLNKAKQILLRIKNGESNTIYKDEFGEYLVEKLIKKLKFTICNTKSVNQISFARIGKFYTGFSAGYEYLIIDSKNDTIEKMLRTEVQF</sequence>
<reference evidence="2" key="1">
    <citation type="journal article" date="2019" name="Int. J. Syst. Evol. Microbiol.">
        <title>The Global Catalogue of Microorganisms (GCM) 10K type strain sequencing project: providing services to taxonomists for standard genome sequencing and annotation.</title>
        <authorList>
            <consortium name="The Broad Institute Genomics Platform"/>
            <consortium name="The Broad Institute Genome Sequencing Center for Infectious Disease"/>
            <person name="Wu L."/>
            <person name="Ma J."/>
        </authorList>
    </citation>
    <scope>NUCLEOTIDE SEQUENCE [LARGE SCALE GENOMIC DNA]</scope>
    <source>
        <strain evidence="2">CCUG 56098</strain>
    </source>
</reference>
<dbReference type="PROSITE" id="PS51257">
    <property type="entry name" value="PROKAR_LIPOPROTEIN"/>
    <property type="match status" value="1"/>
</dbReference>
<organism evidence="1 2">
    <name type="scientific">Winogradskyella rapida</name>
    <dbReference type="NCBI Taxonomy" id="549701"/>
    <lineage>
        <taxon>Bacteria</taxon>
        <taxon>Pseudomonadati</taxon>
        <taxon>Bacteroidota</taxon>
        <taxon>Flavobacteriia</taxon>
        <taxon>Flavobacteriales</taxon>
        <taxon>Flavobacteriaceae</taxon>
        <taxon>Winogradskyella</taxon>
    </lineage>
</organism>
<name>A0ABW3KRX9_9FLAO</name>
<dbReference type="RefSeq" id="WP_386115801.1">
    <property type="nucleotide sequence ID" value="NZ_JBHTKM010000062.1"/>
</dbReference>
<comment type="caution">
    <text evidence="1">The sequence shown here is derived from an EMBL/GenBank/DDBJ whole genome shotgun (WGS) entry which is preliminary data.</text>
</comment>
<protein>
    <submittedName>
        <fullName evidence="1">Uncharacterized protein</fullName>
    </submittedName>
</protein>
<accession>A0ABW3KRX9</accession>
<gene>
    <name evidence="1" type="ORF">ACFQ13_07505</name>
</gene>
<evidence type="ECO:0000313" key="1">
    <source>
        <dbReference type="EMBL" id="MFD1015756.1"/>
    </source>
</evidence>
<dbReference type="EMBL" id="JBHTKM010000062">
    <property type="protein sequence ID" value="MFD1015756.1"/>
    <property type="molecule type" value="Genomic_DNA"/>
</dbReference>